<accession>A0A9W3K976</accession>
<evidence type="ECO:0000256" key="1">
    <source>
        <dbReference type="SAM" id="MobiDB-lite"/>
    </source>
</evidence>
<dbReference type="EMBL" id="CP003775">
    <property type="protein sequence ID" value="AFQ52173.1"/>
    <property type="molecule type" value="Genomic_DNA"/>
</dbReference>
<sequence length="549" mass="62807">MCARHIFIPLVTLFATSRNITSRLMKAPILLKHGLLSISSICRGEVFTAYLLKHPHHPILSKRSQIYKKCDSAWLLPAGIRNYVDYLSAYVGSLDNVLDNNTLALGFSRFLSREDGQTVRRYHTGEIESRISSIVGLTKCGRTGRNWSPGICLECLNEDICATGEVFWRRDFLLNNVRWCARHQTPIHNFCDSCLYITQRKLFYAPADRCVCGHPLNTRTRVSNFEELELELSRGWTKMLDPTFAPHLRGPEIAALTRDTATELGFAKNCRVKWKHFRTFLGQPKLKAFGESISFKSYAEYNWKAISGERSIRDPFHALFLLIAMLGSWDAVEDAIKSRPQHPHALPESQPRAHSTILRKTDPSTQERTKALSIALLPETSRLYSRLRDENPELNHSSIKRLLPTLHARAINRDALRAHGVAIKPTIWEKEDTAAKDAEAAAYIERRWHELTTAGTTRRLTKHLLLWGSPFGQILQRPATLTRLPLMSAALRKYTETSAMRYRRLLRMEILSGNFPRVAPKDVDSIDGLSDKKIESIMRRHQYLKTKKK</sequence>
<evidence type="ECO:0000313" key="3">
    <source>
        <dbReference type="Proteomes" id="UP000032866"/>
    </source>
</evidence>
<organism evidence="2 3">
    <name type="scientific">Burkholderia cepacia GG4</name>
    <dbReference type="NCBI Taxonomy" id="1009846"/>
    <lineage>
        <taxon>Bacteria</taxon>
        <taxon>Pseudomonadati</taxon>
        <taxon>Pseudomonadota</taxon>
        <taxon>Betaproteobacteria</taxon>
        <taxon>Burkholderiales</taxon>
        <taxon>Burkholderiaceae</taxon>
        <taxon>Burkholderia</taxon>
        <taxon>Burkholderia cepacia complex</taxon>
    </lineage>
</organism>
<feature type="region of interest" description="Disordered" evidence="1">
    <location>
        <begin position="338"/>
        <end position="365"/>
    </location>
</feature>
<proteinExistence type="predicted"/>
<evidence type="ECO:0000313" key="2">
    <source>
        <dbReference type="EMBL" id="AFQ52173.1"/>
    </source>
</evidence>
<protein>
    <submittedName>
        <fullName evidence="2">TnsD protein</fullName>
    </submittedName>
</protein>
<gene>
    <name evidence="2" type="ORF">GEM_5789</name>
</gene>
<name>A0A9W3K976_BURCE</name>
<dbReference type="AlphaFoldDB" id="A0A9W3K976"/>
<dbReference type="KEGG" id="bct:GEM_5789"/>
<reference evidence="2 3" key="1">
    <citation type="journal article" date="2012" name="J. Bacteriol.">
        <title>Complete Genome Sequence of Burkholderia sp. Strain GG4, a Betaproteobacterium That Reduces 3-Oxo-N-Acylhomoserine Lactones and Produces Different N-Acylhomoserine Lactones.</title>
        <authorList>
            <person name="Hong K.W."/>
            <person name="Koh C.L."/>
            <person name="Sam C.K."/>
            <person name="Yin W.F."/>
            <person name="Chan K.G."/>
        </authorList>
    </citation>
    <scope>NUCLEOTIDE SEQUENCE [LARGE SCALE GENOMIC DNA]</scope>
    <source>
        <strain evidence="2 3">GG4</strain>
    </source>
</reference>
<dbReference type="Proteomes" id="UP000032866">
    <property type="component" value="Chromosome 2"/>
</dbReference>